<sequence>MAGAFETGVYRNVFLECGIPEEEIEKKVSDTFRTMFYGKEEERIYHEAGPDCGFLTDTGNNDVRTEGMSYGMMMCVQLDKKEEFDRIWKWARTYMYMDAETLAAHPEANMENEGYFAWSCQLDGTKNAWGPAPDGEEFFAMALFFASNRWGDGEGIFNYSAQARKILHDCIHKGEKPGTGKPMWDPDNHLIKFITECDFSDPSYHLPHFYELFALWADEEDMEFWKTAAKASREYLKKACHPETGLCAEYAEYDGTPVYSQPGGNDRHDWYYSDAYRTIANIGLDYLWFAADPWEREIAAKLQQFYQETAKDNQDGVFLIDGTPVEKKALHPVAVIATNAQASLAADGQYTRDCVLKFWNTPLRTGNRRYYDNCLYLFALLALSGRYRIWMPESDNRTANS</sequence>
<reference evidence="4 5" key="1">
    <citation type="submission" date="2016-07" db="EMBL/GenBank/DDBJ databases">
        <title>Characterization of isolates of Eisenbergiella tayi derived from blood cultures, using whole genome sequencing.</title>
        <authorList>
            <person name="Burdz T."/>
            <person name="Wiebe D."/>
            <person name="Huynh C."/>
            <person name="Bernard K."/>
        </authorList>
    </citation>
    <scope>NUCLEOTIDE SEQUENCE [LARGE SCALE GENOMIC DNA]</scope>
    <source>
        <strain evidence="4 5">NML 110608</strain>
    </source>
</reference>
<organism evidence="4 5">
    <name type="scientific">Eisenbergiella tayi</name>
    <dbReference type="NCBI Taxonomy" id="1432052"/>
    <lineage>
        <taxon>Bacteria</taxon>
        <taxon>Bacillati</taxon>
        <taxon>Bacillota</taxon>
        <taxon>Clostridia</taxon>
        <taxon>Lachnospirales</taxon>
        <taxon>Lachnospiraceae</taxon>
        <taxon>Eisenbergiella</taxon>
    </lineage>
</organism>
<dbReference type="RefSeq" id="WP_069152892.1">
    <property type="nucleotide sequence ID" value="NZ_MCGH01000002.1"/>
</dbReference>
<dbReference type="GO" id="GO:0045493">
    <property type="term" value="P:xylan catabolic process"/>
    <property type="evidence" value="ECO:0007669"/>
    <property type="project" value="UniProtKB-KW"/>
</dbReference>
<protein>
    <submittedName>
        <fullName evidence="4">Reducing end xylose-releasing exo-oligoxylanase</fullName>
        <ecNumber evidence="4">3.2.1.156</ecNumber>
    </submittedName>
</protein>
<dbReference type="Proteomes" id="UP000094067">
    <property type="component" value="Unassembled WGS sequence"/>
</dbReference>
<dbReference type="EC" id="3.2.1.156" evidence="4"/>
<dbReference type="InterPro" id="IPR002037">
    <property type="entry name" value="Glyco_hydro_8"/>
</dbReference>
<accession>A0A1E3AEM3</accession>
<evidence type="ECO:0000256" key="1">
    <source>
        <dbReference type="ARBA" id="ARBA00009209"/>
    </source>
</evidence>
<evidence type="ECO:0000313" key="5">
    <source>
        <dbReference type="Proteomes" id="UP000094067"/>
    </source>
</evidence>
<keyword evidence="4" id="KW-0119">Carbohydrate metabolism</keyword>
<dbReference type="PATRIC" id="fig|1432052.4.peg.3426"/>
<keyword evidence="4" id="KW-0624">Polysaccharide degradation</keyword>
<comment type="caution">
    <text evidence="4">The sequence shown here is derived from an EMBL/GenBank/DDBJ whole genome shotgun (WGS) entry which is preliminary data.</text>
</comment>
<dbReference type="Pfam" id="PF01270">
    <property type="entry name" value="Glyco_hydro_8"/>
    <property type="match status" value="1"/>
</dbReference>
<evidence type="ECO:0000256" key="2">
    <source>
        <dbReference type="ARBA" id="ARBA00022801"/>
    </source>
</evidence>
<keyword evidence="3 4" id="KW-0326">Glycosidase</keyword>
<evidence type="ECO:0000256" key="3">
    <source>
        <dbReference type="ARBA" id="ARBA00023295"/>
    </source>
</evidence>
<dbReference type="GO" id="GO:0033951">
    <property type="term" value="F:oligosaccharide reducing-end xylanase activity"/>
    <property type="evidence" value="ECO:0007669"/>
    <property type="project" value="UniProtKB-EC"/>
</dbReference>
<dbReference type="InterPro" id="IPR012341">
    <property type="entry name" value="6hp_glycosidase-like_sf"/>
</dbReference>
<keyword evidence="4" id="KW-0858">Xylan degradation</keyword>
<evidence type="ECO:0000313" key="4">
    <source>
        <dbReference type="EMBL" id="ODM07185.1"/>
    </source>
</evidence>
<gene>
    <name evidence="4" type="ORF">BEI61_03075</name>
</gene>
<dbReference type="Gene3D" id="1.50.10.10">
    <property type="match status" value="1"/>
</dbReference>
<dbReference type="InterPro" id="IPR008928">
    <property type="entry name" value="6-hairpin_glycosidase_sf"/>
</dbReference>
<dbReference type="AlphaFoldDB" id="A0A1E3AEM3"/>
<keyword evidence="2 4" id="KW-0378">Hydrolase</keyword>
<proteinExistence type="inferred from homology"/>
<dbReference type="SUPFAM" id="SSF48208">
    <property type="entry name" value="Six-hairpin glycosidases"/>
    <property type="match status" value="1"/>
</dbReference>
<name>A0A1E3AEM3_9FIRM</name>
<dbReference type="EMBL" id="MCGH01000002">
    <property type="protein sequence ID" value="ODM07185.1"/>
    <property type="molecule type" value="Genomic_DNA"/>
</dbReference>
<comment type="similarity">
    <text evidence="1">Belongs to the glycosyl hydrolase 8 (cellulase D) family.</text>
</comment>